<evidence type="ECO:0000313" key="1">
    <source>
        <dbReference type="EMBL" id="QEH96135.1"/>
    </source>
</evidence>
<reference evidence="1 2" key="1">
    <citation type="submission" date="2019-08" db="EMBL/GenBank/DDBJ databases">
        <title>Gluconobacter frateurii HD924 genome.</title>
        <authorList>
            <person name="Liu Y."/>
            <person name="Zhang P."/>
        </authorList>
    </citation>
    <scope>NUCLEOTIDE SEQUENCE [LARGE SCALE GENOMIC DNA]</scope>
    <source>
        <strain evidence="1 2">HD924</strain>
    </source>
</reference>
<sequence>MLQKRKVRTRLSTVDSSGETASGVFDRIFGTLTEQAGRSKHLMIDATHLKTHRIHPVKDALLE</sequence>
<protein>
    <recommendedName>
        <fullName evidence="3">Transposase</fullName>
    </recommendedName>
</protein>
<evidence type="ECO:0008006" key="3">
    <source>
        <dbReference type="Google" id="ProtNLM"/>
    </source>
</evidence>
<dbReference type="Proteomes" id="UP000323560">
    <property type="component" value="Chromosome"/>
</dbReference>
<organism evidence="1 2">
    <name type="scientific">Gluconobacter thailandicus</name>
    <dbReference type="NCBI Taxonomy" id="257438"/>
    <lineage>
        <taxon>Bacteria</taxon>
        <taxon>Pseudomonadati</taxon>
        <taxon>Pseudomonadota</taxon>
        <taxon>Alphaproteobacteria</taxon>
        <taxon>Acetobacterales</taxon>
        <taxon>Acetobacteraceae</taxon>
        <taxon>Gluconobacter</taxon>
    </lineage>
</organism>
<gene>
    <name evidence="1" type="ORF">FXF46_07475</name>
</gene>
<proteinExistence type="predicted"/>
<dbReference type="AlphaFoldDB" id="A0AAP9ESJ7"/>
<evidence type="ECO:0000313" key="2">
    <source>
        <dbReference type="Proteomes" id="UP000323560"/>
    </source>
</evidence>
<dbReference type="EMBL" id="CP043043">
    <property type="protein sequence ID" value="QEH96135.1"/>
    <property type="molecule type" value="Genomic_DNA"/>
</dbReference>
<dbReference type="KEGG" id="gti:FXF46_07475"/>
<name>A0AAP9ESJ7_GLUTH</name>
<accession>A0AAP9ESJ7</accession>